<dbReference type="EMBL" id="JABBWE010000080">
    <property type="protein sequence ID" value="KAG1787343.1"/>
    <property type="molecule type" value="Genomic_DNA"/>
</dbReference>
<feature type="signal peptide" evidence="1">
    <location>
        <begin position="1"/>
        <end position="20"/>
    </location>
</feature>
<organism evidence="2 3">
    <name type="scientific">Suillus plorans</name>
    <dbReference type="NCBI Taxonomy" id="116603"/>
    <lineage>
        <taxon>Eukaryota</taxon>
        <taxon>Fungi</taxon>
        <taxon>Dikarya</taxon>
        <taxon>Basidiomycota</taxon>
        <taxon>Agaricomycotina</taxon>
        <taxon>Agaricomycetes</taxon>
        <taxon>Agaricomycetidae</taxon>
        <taxon>Boletales</taxon>
        <taxon>Suillineae</taxon>
        <taxon>Suillaceae</taxon>
        <taxon>Suillus</taxon>
    </lineage>
</organism>
<keyword evidence="1" id="KW-0732">Signal</keyword>
<sequence>MLTVRLLFAPTTLLVTTVIANWQRGSLVNRYRDRRDCHDADELERAIARRRWVYQSHLYAKHHDVASYSFARYRPYYPSPVCSISRHDKSSHHLSPSCRTARLENLDVESLTMFIISLVKSIDIRAESAVKLLSEFLDLDTPYIEGQRYPNAEHFAHRQ</sequence>
<gene>
    <name evidence="2" type="ORF">HD556DRAFT_1448833</name>
</gene>
<evidence type="ECO:0000313" key="3">
    <source>
        <dbReference type="Proteomes" id="UP000719766"/>
    </source>
</evidence>
<feature type="chain" id="PRO_5040120900" evidence="1">
    <location>
        <begin position="21"/>
        <end position="159"/>
    </location>
</feature>
<reference evidence="2" key="1">
    <citation type="journal article" date="2020" name="New Phytol.">
        <title>Comparative genomics reveals dynamic genome evolution in host specialist ectomycorrhizal fungi.</title>
        <authorList>
            <person name="Lofgren L.A."/>
            <person name="Nguyen N.H."/>
            <person name="Vilgalys R."/>
            <person name="Ruytinx J."/>
            <person name="Liao H.L."/>
            <person name="Branco S."/>
            <person name="Kuo A."/>
            <person name="LaButti K."/>
            <person name="Lipzen A."/>
            <person name="Andreopoulos W."/>
            <person name="Pangilinan J."/>
            <person name="Riley R."/>
            <person name="Hundley H."/>
            <person name="Na H."/>
            <person name="Barry K."/>
            <person name="Grigoriev I.V."/>
            <person name="Stajich J.E."/>
            <person name="Kennedy P.G."/>
        </authorList>
    </citation>
    <scope>NUCLEOTIDE SEQUENCE</scope>
    <source>
        <strain evidence="2">S12</strain>
    </source>
</reference>
<dbReference type="OrthoDB" id="21204at2759"/>
<comment type="caution">
    <text evidence="2">The sequence shown here is derived from an EMBL/GenBank/DDBJ whole genome shotgun (WGS) entry which is preliminary data.</text>
</comment>
<proteinExistence type="predicted"/>
<dbReference type="GeneID" id="64601266"/>
<accession>A0A9P7DBJ0</accession>
<evidence type="ECO:0000313" key="2">
    <source>
        <dbReference type="EMBL" id="KAG1787343.1"/>
    </source>
</evidence>
<keyword evidence="3" id="KW-1185">Reference proteome</keyword>
<name>A0A9P7DBJ0_9AGAM</name>
<evidence type="ECO:0000256" key="1">
    <source>
        <dbReference type="SAM" id="SignalP"/>
    </source>
</evidence>
<dbReference type="RefSeq" id="XP_041154698.1">
    <property type="nucleotide sequence ID" value="XM_041307502.1"/>
</dbReference>
<dbReference type="Proteomes" id="UP000719766">
    <property type="component" value="Unassembled WGS sequence"/>
</dbReference>
<protein>
    <submittedName>
        <fullName evidence="2">Uncharacterized protein</fullName>
    </submittedName>
</protein>
<dbReference type="AlphaFoldDB" id="A0A9P7DBJ0"/>